<keyword evidence="4 6" id="KW-0663">Pyridoxal phosphate</keyword>
<keyword evidence="3" id="KW-0210">Decarboxylase</keyword>
<dbReference type="SUPFAM" id="SSF53383">
    <property type="entry name" value="PLP-dependent transferases"/>
    <property type="match status" value="2"/>
</dbReference>
<evidence type="ECO:0000256" key="5">
    <source>
        <dbReference type="ARBA" id="ARBA00023239"/>
    </source>
</evidence>
<evidence type="ECO:0000313" key="7">
    <source>
        <dbReference type="EMBL" id="CAD7430522.1"/>
    </source>
</evidence>
<organism evidence="7">
    <name type="scientific">Timema monikensis</name>
    <dbReference type="NCBI Taxonomy" id="170555"/>
    <lineage>
        <taxon>Eukaryota</taxon>
        <taxon>Metazoa</taxon>
        <taxon>Ecdysozoa</taxon>
        <taxon>Arthropoda</taxon>
        <taxon>Hexapoda</taxon>
        <taxon>Insecta</taxon>
        <taxon>Pterygota</taxon>
        <taxon>Neoptera</taxon>
        <taxon>Polyneoptera</taxon>
        <taxon>Phasmatodea</taxon>
        <taxon>Timematodea</taxon>
        <taxon>Timematoidea</taxon>
        <taxon>Timematidae</taxon>
        <taxon>Timema</taxon>
    </lineage>
</organism>
<dbReference type="PANTHER" id="PTHR11999">
    <property type="entry name" value="GROUP II PYRIDOXAL-5-PHOSPHATE DECARBOXYLASE"/>
    <property type="match status" value="1"/>
</dbReference>
<dbReference type="Gene3D" id="1.20.1340.10">
    <property type="entry name" value="dopa decarboxylase, N-terminal domain"/>
    <property type="match status" value="1"/>
</dbReference>
<dbReference type="FunFam" id="3.40.640.10:FF:000025">
    <property type="entry name" value="Histidine decarboxylase"/>
    <property type="match status" value="1"/>
</dbReference>
<dbReference type="Gene3D" id="3.90.1150.10">
    <property type="entry name" value="Aspartate Aminotransferase, domain 1"/>
    <property type="match status" value="2"/>
</dbReference>
<dbReference type="InterPro" id="IPR015422">
    <property type="entry name" value="PyrdxlP-dep_Trfase_small"/>
</dbReference>
<dbReference type="GO" id="GO:0030170">
    <property type="term" value="F:pyridoxal phosphate binding"/>
    <property type="evidence" value="ECO:0007669"/>
    <property type="project" value="InterPro"/>
</dbReference>
<dbReference type="PROSITE" id="PS00392">
    <property type="entry name" value="DDC_GAD_HDC_YDC"/>
    <property type="match status" value="2"/>
</dbReference>
<reference evidence="7" key="1">
    <citation type="submission" date="2020-11" db="EMBL/GenBank/DDBJ databases">
        <authorList>
            <person name="Tran Van P."/>
        </authorList>
    </citation>
    <scope>NUCLEOTIDE SEQUENCE</scope>
</reference>
<dbReference type="InterPro" id="IPR015421">
    <property type="entry name" value="PyrdxlP-dep_Trfase_major"/>
</dbReference>
<dbReference type="Pfam" id="PF00282">
    <property type="entry name" value="Pyridoxal_deC"/>
    <property type="match status" value="2"/>
</dbReference>
<comment type="similarity">
    <text evidence="2">Belongs to the group II decarboxylase family.</text>
</comment>
<proteinExistence type="inferred from homology"/>
<dbReference type="Gene3D" id="3.40.640.10">
    <property type="entry name" value="Type I PLP-dependent aspartate aminotransferase-like (Major domain)"/>
    <property type="match status" value="2"/>
</dbReference>
<dbReference type="InterPro" id="IPR002129">
    <property type="entry name" value="PyrdxlP-dep_de-COase"/>
</dbReference>
<evidence type="ECO:0000256" key="4">
    <source>
        <dbReference type="ARBA" id="ARBA00022898"/>
    </source>
</evidence>
<name>A0A7R9HS23_9NEOP</name>
<dbReference type="InterPro" id="IPR021115">
    <property type="entry name" value="Pyridoxal-P_BS"/>
</dbReference>
<dbReference type="PANTHER" id="PTHR11999:SF70">
    <property type="entry name" value="MIP05841P"/>
    <property type="match status" value="1"/>
</dbReference>
<gene>
    <name evidence="7" type="ORF">TMSB3V08_LOCUS7277</name>
</gene>
<dbReference type="GO" id="GO:0006520">
    <property type="term" value="P:amino acid metabolic process"/>
    <property type="evidence" value="ECO:0007669"/>
    <property type="project" value="InterPro"/>
</dbReference>
<comment type="cofactor">
    <cofactor evidence="1 6">
        <name>pyridoxal 5'-phosphate</name>
        <dbReference type="ChEBI" id="CHEBI:597326"/>
    </cofactor>
</comment>
<dbReference type="InterPro" id="IPR010977">
    <property type="entry name" value="Aromatic_deC"/>
</dbReference>
<protein>
    <recommendedName>
        <fullName evidence="8">Tyrosine decarboxylase</fullName>
    </recommendedName>
</protein>
<evidence type="ECO:0000256" key="1">
    <source>
        <dbReference type="ARBA" id="ARBA00001933"/>
    </source>
</evidence>
<sequence>MMGISPGVESKQTEMDTEEFRVRGKEMVDYICDYMNGLGSRPVYPSIEPGFLTNLIPSQAPDEPEDWDAIMADVDSKIMKGVCHWQHPRFHAYFPSGNSYPSIIADMLSDAIGSIAFSWVSITASCGRALGLPDEFLHSSPGSTGGGVIQGSASECILVSMLAARYQAVKHLKRNDPMAEDSSFLPKLVAYCSTEAHSCVEKAANICLVRLHILEPDGDCTLRGETLREAMEEDEKRGLFPFFVSATVGTTSSCAFDNLKEMGTVCCRYPSVWFHVDGAYAGNSFICPENRYLMNGIYYADSFNTNANKWLLVAFDCSCLWIKDRNKLTSALNVDPLYLQHKRSEQTIDYRHWGVPLSRRFRALKLWFVLRRYGIQGLQAYIRNHCRLAKRFEGLIRKDDRFQVINDLGLVCFRLNGTDRLNQDLLANINTSGKLHIIPSMVKGQYIIRFCVTAEHAKDEDIGVPLAAPKIPRLLPVGQLLPFHHRRHAVRRHWQYRLLLGKALALPEEFLASPPGSRGGGVIQGSASECILVSMLAARNQAVQYLKKDVPDAEDSSFLPLLVAYCSTESHSCVEKAAMISLVKLRILEPDENCSLRGDTLLKAMEEDEAKGLFPFFVSTTLGTTSSCAFDNLKEIGPVCRMYPSVWFHVDGAYAGNSFICPENRYLMNGIHYADSFNTNTNKWLLVAFDCSCLWIKDRNKLTSALNVDPLYLQHKRSEETIDYRHWGIPLSRRFRALKLWFVLRRYGIQGLQAYIRNHCRLAKRFEGLVRKDSRFEVINDVKMGLVCFRVNGTDRLNQELLANINASGKLHMIPSLVKCRYIIRFCVTAEHAKDEDIGEAISSSSNDGQTTRV</sequence>
<evidence type="ECO:0000256" key="2">
    <source>
        <dbReference type="ARBA" id="ARBA00009533"/>
    </source>
</evidence>
<dbReference type="InterPro" id="IPR015424">
    <property type="entry name" value="PyrdxlP-dep_Trfase"/>
</dbReference>
<evidence type="ECO:0000256" key="3">
    <source>
        <dbReference type="ARBA" id="ARBA00022793"/>
    </source>
</evidence>
<evidence type="ECO:0008006" key="8">
    <source>
        <dbReference type="Google" id="ProtNLM"/>
    </source>
</evidence>
<keyword evidence="5" id="KW-0456">Lyase</keyword>
<dbReference type="AlphaFoldDB" id="A0A7R9HS23"/>
<dbReference type="GO" id="GO:0005737">
    <property type="term" value="C:cytoplasm"/>
    <property type="evidence" value="ECO:0007669"/>
    <property type="project" value="TreeGrafter"/>
</dbReference>
<dbReference type="PRINTS" id="PR00800">
    <property type="entry name" value="YHDCRBOXLASE"/>
</dbReference>
<accession>A0A7R9HS23</accession>
<dbReference type="EMBL" id="OB794533">
    <property type="protein sequence ID" value="CAD7430522.1"/>
    <property type="molecule type" value="Genomic_DNA"/>
</dbReference>
<feature type="modified residue" description="N6-(pyridoxal phosphate)lysine" evidence="6">
    <location>
        <position position="309"/>
    </location>
</feature>
<evidence type="ECO:0000256" key="6">
    <source>
        <dbReference type="PIRSR" id="PIRSR602129-50"/>
    </source>
</evidence>
<dbReference type="GO" id="GO:0019752">
    <property type="term" value="P:carboxylic acid metabolic process"/>
    <property type="evidence" value="ECO:0007669"/>
    <property type="project" value="InterPro"/>
</dbReference>
<dbReference type="FunFam" id="1.20.1340.10:FF:000001">
    <property type="entry name" value="Histidine decarboxylase"/>
    <property type="match status" value="1"/>
</dbReference>
<dbReference type="GO" id="GO:0016831">
    <property type="term" value="F:carboxy-lyase activity"/>
    <property type="evidence" value="ECO:0007669"/>
    <property type="project" value="UniProtKB-KW"/>
</dbReference>